<organism evidence="1 2">
    <name type="scientific">Rosenbergiella nectarea</name>
    <dbReference type="NCBI Taxonomy" id="988801"/>
    <lineage>
        <taxon>Bacteria</taxon>
        <taxon>Pseudomonadati</taxon>
        <taxon>Pseudomonadota</taxon>
        <taxon>Gammaproteobacteria</taxon>
        <taxon>Enterobacterales</taxon>
        <taxon>Erwiniaceae</taxon>
        <taxon>Rosenbergiella</taxon>
    </lineage>
</organism>
<gene>
    <name evidence="1" type="ORF">SAMN05216522_10523</name>
</gene>
<dbReference type="Pfam" id="PF10934">
    <property type="entry name" value="Sheath_initiator"/>
    <property type="match status" value="1"/>
</dbReference>
<evidence type="ECO:0000313" key="2">
    <source>
        <dbReference type="Proteomes" id="UP000242515"/>
    </source>
</evidence>
<evidence type="ECO:0008006" key="3">
    <source>
        <dbReference type="Google" id="ProtNLM"/>
    </source>
</evidence>
<name>A0A1H9HR83_9GAMM</name>
<dbReference type="OrthoDB" id="9812969at2"/>
<evidence type="ECO:0000313" key="1">
    <source>
        <dbReference type="EMBL" id="SEQ64742.1"/>
    </source>
</evidence>
<sequence>MIDFRLQDGQIVFESGVLQYVDGAERVRQQIEVRLSIFRGEWFLDGEFGVPYFESILGKQITLNGALSAIKTEILAADGVSKINTFEYNFDRKERLLTVNFEVETPYGIVAYP</sequence>
<accession>A0A1H9HR83</accession>
<dbReference type="RefSeq" id="WP_092674865.1">
    <property type="nucleotide sequence ID" value="NZ_FOGC01000005.1"/>
</dbReference>
<protein>
    <recommendedName>
        <fullName evidence="3">Phage protein</fullName>
    </recommendedName>
</protein>
<dbReference type="AlphaFoldDB" id="A0A1H9HR83"/>
<dbReference type="STRING" id="988801.SAMN05216522_10523"/>
<reference evidence="2" key="1">
    <citation type="submission" date="2016-10" db="EMBL/GenBank/DDBJ databases">
        <authorList>
            <person name="Varghese N."/>
            <person name="Submissions S."/>
        </authorList>
    </citation>
    <scope>NUCLEOTIDE SEQUENCE [LARGE SCALE GENOMIC DNA]</scope>
    <source>
        <strain evidence="2">8N4</strain>
    </source>
</reference>
<proteinExistence type="predicted"/>
<dbReference type="Proteomes" id="UP000242515">
    <property type="component" value="Unassembled WGS sequence"/>
</dbReference>
<dbReference type="InterPro" id="IPR020288">
    <property type="entry name" value="Sheath_initiator"/>
</dbReference>
<dbReference type="EMBL" id="FOGC01000005">
    <property type="protein sequence ID" value="SEQ64742.1"/>
    <property type="molecule type" value="Genomic_DNA"/>
</dbReference>
<keyword evidence="2" id="KW-1185">Reference proteome</keyword>